<keyword evidence="3 7" id="KW-0812">Transmembrane</keyword>
<feature type="transmembrane region" description="Helical" evidence="7">
    <location>
        <begin position="472"/>
        <end position="494"/>
    </location>
</feature>
<evidence type="ECO:0000256" key="3">
    <source>
        <dbReference type="ARBA" id="ARBA00022692"/>
    </source>
</evidence>
<protein>
    <submittedName>
        <fullName evidence="9">MFS transporter-like protein</fullName>
    </submittedName>
</protein>
<dbReference type="FunFam" id="1.20.1250.20:FF:000018">
    <property type="entry name" value="MFS transporter permease"/>
    <property type="match status" value="1"/>
</dbReference>
<evidence type="ECO:0000313" key="10">
    <source>
        <dbReference type="Proteomes" id="UP000799423"/>
    </source>
</evidence>
<gene>
    <name evidence="9" type="ORF">T440DRAFT_241678</name>
</gene>
<dbReference type="AlphaFoldDB" id="A0A6A7BJU0"/>
<dbReference type="InterPro" id="IPR011701">
    <property type="entry name" value="MFS"/>
</dbReference>
<accession>A0A6A7BJU0</accession>
<feature type="transmembrane region" description="Helical" evidence="7">
    <location>
        <begin position="81"/>
        <end position="99"/>
    </location>
</feature>
<keyword evidence="5 7" id="KW-0472">Membrane</keyword>
<dbReference type="GO" id="GO:0016020">
    <property type="term" value="C:membrane"/>
    <property type="evidence" value="ECO:0007669"/>
    <property type="project" value="UniProtKB-SubCell"/>
</dbReference>
<sequence>MRRFNQSNLNYLVYPIYLLSTSLHTCKNRVAALIMDDMSHATRDLKPELAETSRIENAIPDDTTIKPELDKRLNRKFDVHILPWLFGIWLFSFIDRSNIGNARIAGLTKDLNIATGTKFNIALLVFYIPYILVDVPSNMLVKRVRAGVYLPMLITAWGLVCTFMGIVENYAGLVVCRLLLGLCEGGILGGVIIYLAFWYRRGDMLVRSGAFYCAAPLSGAFGGLLASGLAKIEVGGYRKWPWIFFVEGAVTVVFGIVCFFFLPDTPASAGFLTDEEKEWALRRMRLDAHGSTTVDVNDEKASWYWVKMALKAPQTYLCSFIWFFLLIPLYSFSLFLPSIISGMGYASTTAQLFTVPPNMAAFLTVIITAYLSDKWGNRGYFIIGGCIIGIVGYTMMLVAKTNAVRYAGTFLIAIGVFQGSPMLMGWASNNMAPHYVRAVGIGVVISLANCSAFLGTFIYLQRDAPRYVLGHAISLGALVVTIVLCGVQIAYLRWENGKRARGDRDDRLLRDGGERLGHLHPRFKYTL</sequence>
<feature type="transmembrane region" description="Helical" evidence="7">
    <location>
        <begin position="119"/>
        <end position="141"/>
    </location>
</feature>
<evidence type="ECO:0000256" key="5">
    <source>
        <dbReference type="ARBA" id="ARBA00023136"/>
    </source>
</evidence>
<dbReference type="InterPro" id="IPR020846">
    <property type="entry name" value="MFS_dom"/>
</dbReference>
<dbReference type="PROSITE" id="PS50850">
    <property type="entry name" value="MFS"/>
    <property type="match status" value="1"/>
</dbReference>
<evidence type="ECO:0000256" key="6">
    <source>
        <dbReference type="ARBA" id="ARBA00037968"/>
    </source>
</evidence>
<keyword evidence="4 7" id="KW-1133">Transmembrane helix</keyword>
<evidence type="ECO:0000313" key="9">
    <source>
        <dbReference type="EMBL" id="KAF2854725.1"/>
    </source>
</evidence>
<evidence type="ECO:0000256" key="7">
    <source>
        <dbReference type="SAM" id="Phobius"/>
    </source>
</evidence>
<dbReference type="EMBL" id="MU006292">
    <property type="protein sequence ID" value="KAF2854725.1"/>
    <property type="molecule type" value="Genomic_DNA"/>
</dbReference>
<dbReference type="InterPro" id="IPR036259">
    <property type="entry name" value="MFS_trans_sf"/>
</dbReference>
<organism evidence="9 10">
    <name type="scientific">Plenodomus tracheiphilus IPT5</name>
    <dbReference type="NCBI Taxonomy" id="1408161"/>
    <lineage>
        <taxon>Eukaryota</taxon>
        <taxon>Fungi</taxon>
        <taxon>Dikarya</taxon>
        <taxon>Ascomycota</taxon>
        <taxon>Pezizomycotina</taxon>
        <taxon>Dothideomycetes</taxon>
        <taxon>Pleosporomycetidae</taxon>
        <taxon>Pleosporales</taxon>
        <taxon>Pleosporineae</taxon>
        <taxon>Leptosphaeriaceae</taxon>
        <taxon>Plenodomus</taxon>
    </lineage>
</organism>
<dbReference type="Pfam" id="PF07690">
    <property type="entry name" value="MFS_1"/>
    <property type="match status" value="1"/>
</dbReference>
<name>A0A6A7BJU0_9PLEO</name>
<feature type="domain" description="Major facilitator superfamily (MFS) profile" evidence="8">
    <location>
        <begin position="81"/>
        <end position="488"/>
    </location>
</feature>
<evidence type="ECO:0000259" key="8">
    <source>
        <dbReference type="PROSITE" id="PS50850"/>
    </source>
</evidence>
<evidence type="ECO:0000256" key="1">
    <source>
        <dbReference type="ARBA" id="ARBA00004141"/>
    </source>
</evidence>
<dbReference type="Proteomes" id="UP000799423">
    <property type="component" value="Unassembled WGS sequence"/>
</dbReference>
<feature type="transmembrane region" description="Helical" evidence="7">
    <location>
        <begin position="209"/>
        <end position="230"/>
    </location>
</feature>
<dbReference type="GO" id="GO:0022857">
    <property type="term" value="F:transmembrane transporter activity"/>
    <property type="evidence" value="ECO:0007669"/>
    <property type="project" value="InterPro"/>
</dbReference>
<feature type="transmembrane region" description="Helical" evidence="7">
    <location>
        <begin position="148"/>
        <end position="166"/>
    </location>
</feature>
<keyword evidence="2" id="KW-0813">Transport</keyword>
<feature type="transmembrane region" description="Helical" evidence="7">
    <location>
        <begin position="316"/>
        <end position="340"/>
    </location>
</feature>
<feature type="transmembrane region" description="Helical" evidence="7">
    <location>
        <begin position="379"/>
        <end position="399"/>
    </location>
</feature>
<dbReference type="SUPFAM" id="SSF103473">
    <property type="entry name" value="MFS general substrate transporter"/>
    <property type="match status" value="1"/>
</dbReference>
<feature type="transmembrane region" description="Helical" evidence="7">
    <location>
        <begin position="178"/>
        <end position="197"/>
    </location>
</feature>
<evidence type="ECO:0000256" key="2">
    <source>
        <dbReference type="ARBA" id="ARBA00022448"/>
    </source>
</evidence>
<reference evidence="9" key="1">
    <citation type="submission" date="2020-01" db="EMBL/GenBank/DDBJ databases">
        <authorList>
            <consortium name="DOE Joint Genome Institute"/>
            <person name="Haridas S."/>
            <person name="Albert R."/>
            <person name="Binder M."/>
            <person name="Bloem J."/>
            <person name="Labutti K."/>
            <person name="Salamov A."/>
            <person name="Andreopoulos B."/>
            <person name="Baker S.E."/>
            <person name="Barry K."/>
            <person name="Bills G."/>
            <person name="Bluhm B.H."/>
            <person name="Cannon C."/>
            <person name="Castanera R."/>
            <person name="Culley D.E."/>
            <person name="Daum C."/>
            <person name="Ezra D."/>
            <person name="Gonzalez J.B."/>
            <person name="Henrissat B."/>
            <person name="Kuo A."/>
            <person name="Liang C."/>
            <person name="Lipzen A."/>
            <person name="Lutzoni F."/>
            <person name="Magnuson J."/>
            <person name="Mondo S."/>
            <person name="Nolan M."/>
            <person name="Ohm R."/>
            <person name="Pangilinan J."/>
            <person name="Park H.-J."/>
            <person name="Ramirez L."/>
            <person name="Alfaro M."/>
            <person name="Sun H."/>
            <person name="Tritt A."/>
            <person name="Yoshinaga Y."/>
            <person name="Zwiers L.-H."/>
            <person name="Turgeon B.G."/>
            <person name="Goodwin S.B."/>
            <person name="Spatafora J.W."/>
            <person name="Crous P.W."/>
            <person name="Grigoriev I.V."/>
        </authorList>
    </citation>
    <scope>NUCLEOTIDE SEQUENCE</scope>
    <source>
        <strain evidence="9">IPT5</strain>
    </source>
</reference>
<dbReference type="FunFam" id="1.20.1250.20:FF:000068">
    <property type="entry name" value="MFS general substrate transporter"/>
    <property type="match status" value="1"/>
</dbReference>
<dbReference type="Gene3D" id="1.20.1250.20">
    <property type="entry name" value="MFS general substrate transporter like domains"/>
    <property type="match status" value="2"/>
</dbReference>
<feature type="transmembrane region" description="Helical" evidence="7">
    <location>
        <begin position="438"/>
        <end position="460"/>
    </location>
</feature>
<comment type="similarity">
    <text evidence="6">Belongs to the major facilitator superfamily. Allantoate permease family.</text>
</comment>
<comment type="subcellular location">
    <subcellularLocation>
        <location evidence="1">Membrane</location>
        <topology evidence="1">Multi-pass membrane protein</topology>
    </subcellularLocation>
</comment>
<feature type="transmembrane region" description="Helical" evidence="7">
    <location>
        <begin position="352"/>
        <end position="372"/>
    </location>
</feature>
<feature type="transmembrane region" description="Helical" evidence="7">
    <location>
        <begin position="405"/>
        <end position="426"/>
    </location>
</feature>
<evidence type="ECO:0000256" key="4">
    <source>
        <dbReference type="ARBA" id="ARBA00022989"/>
    </source>
</evidence>
<feature type="transmembrane region" description="Helical" evidence="7">
    <location>
        <begin position="242"/>
        <end position="262"/>
    </location>
</feature>
<dbReference type="OrthoDB" id="2962993at2759"/>
<keyword evidence="10" id="KW-1185">Reference proteome</keyword>
<proteinExistence type="inferred from homology"/>
<dbReference type="PANTHER" id="PTHR43791">
    <property type="entry name" value="PERMEASE-RELATED"/>
    <property type="match status" value="1"/>
</dbReference>
<dbReference type="PANTHER" id="PTHR43791:SF5">
    <property type="entry name" value="MAJOR FACILITATOR SUPERFAMILY (MFS) PROFILE DOMAIN-CONTAINING PROTEIN"/>
    <property type="match status" value="1"/>
</dbReference>